<accession>A0A1Z1LWC2</accession>
<feature type="transmembrane region" description="Helical" evidence="2">
    <location>
        <begin position="34"/>
        <end position="54"/>
    </location>
</feature>
<keyword evidence="2" id="KW-1133">Transmembrane helix</keyword>
<keyword evidence="1" id="KW-0175">Coiled coil</keyword>
<dbReference type="Proteomes" id="UP000225351">
    <property type="component" value="Segment"/>
</dbReference>
<evidence type="ECO:0000256" key="1">
    <source>
        <dbReference type="SAM" id="Coils"/>
    </source>
</evidence>
<evidence type="ECO:0000313" key="4">
    <source>
        <dbReference type="Proteomes" id="UP000225351"/>
    </source>
</evidence>
<feature type="transmembrane region" description="Helical" evidence="2">
    <location>
        <begin position="60"/>
        <end position="81"/>
    </location>
</feature>
<keyword evidence="4" id="KW-1185">Reference proteome</keyword>
<dbReference type="EMBL" id="KY945241">
    <property type="protein sequence ID" value="ARW56963.1"/>
    <property type="molecule type" value="Genomic_RNA"/>
</dbReference>
<protein>
    <submittedName>
        <fullName evidence="3">Uncharacterized protein</fullName>
    </submittedName>
</protein>
<feature type="coiled-coil region" evidence="1">
    <location>
        <begin position="5"/>
        <end position="35"/>
    </location>
</feature>
<evidence type="ECO:0000313" key="3">
    <source>
        <dbReference type="EMBL" id="ARW56963.1"/>
    </source>
</evidence>
<keyword evidence="2" id="KW-0812">Transmembrane</keyword>
<organism evidence="3 4">
    <name type="scientific">Synechococcus phage S-H35</name>
    <dbReference type="NCBI Taxonomy" id="1983572"/>
    <lineage>
        <taxon>Viruses</taxon>
        <taxon>Duplodnaviria</taxon>
        <taxon>Heunggongvirae</taxon>
        <taxon>Uroviricota</taxon>
        <taxon>Caudoviricetes</taxon>
        <taxon>Pantevenvirales</taxon>
        <taxon>Kyanoviridae</taxon>
        <taxon>Shandvirus</taxon>
        <taxon>Shandvirus sh35</taxon>
    </lineage>
</organism>
<keyword evidence="2" id="KW-0472">Membrane</keyword>
<reference evidence="3 4" key="1">
    <citation type="submission" date="2017-04" db="EMBL/GenBank/DDBJ databases">
        <title>Isolation and Genetic Analysis of a Novel Cyanophage S-H35 from the Bohai Sea.</title>
        <authorList>
            <person name="Xu X."/>
        </authorList>
    </citation>
    <scope>NUCLEOTIDE SEQUENCE [LARGE SCALE GENOMIC DNA]</scope>
</reference>
<proteinExistence type="predicted"/>
<sequence>MTTVYLDKRAEEEQAKEEVEELEKAKAKAEVMKAVASLVTMVVDPLIFMLLWNWLVPGLFGLATIGYLKAFGLYLMSRILFHRK</sequence>
<dbReference type="RefSeq" id="YP_010090349.1">
    <property type="nucleotide sequence ID" value="NC_055719.1"/>
</dbReference>
<evidence type="ECO:0000256" key="2">
    <source>
        <dbReference type="SAM" id="Phobius"/>
    </source>
</evidence>
<name>A0A1Z1LWC2_9CAUD</name>
<dbReference type="KEGG" id="vg:65107821"/>
<dbReference type="GeneID" id="65107821"/>